<dbReference type="Proteomes" id="UP001152795">
    <property type="component" value="Unassembled WGS sequence"/>
</dbReference>
<evidence type="ECO:0000256" key="4">
    <source>
        <dbReference type="ARBA" id="ARBA00022692"/>
    </source>
</evidence>
<dbReference type="AlphaFoldDB" id="A0A7D9HQJ8"/>
<evidence type="ECO:0000256" key="8">
    <source>
        <dbReference type="ARBA" id="ARBA00023136"/>
    </source>
</evidence>
<gene>
    <name evidence="9" type="ORF">PACLA_8A062955</name>
</gene>
<comment type="caution">
    <text evidence="9">The sequence shown here is derived from an EMBL/GenBank/DDBJ whole genome shotgun (WGS) entry which is preliminary data.</text>
</comment>
<evidence type="ECO:0000313" key="9">
    <source>
        <dbReference type="EMBL" id="CAB3987465.1"/>
    </source>
</evidence>
<keyword evidence="7" id="KW-0496">Mitochondrion</keyword>
<dbReference type="PRINTS" id="PR02049">
    <property type="entry name" value="PROTEINF36A"/>
</dbReference>
<dbReference type="Pfam" id="PF12597">
    <property type="entry name" value="Cox20"/>
    <property type="match status" value="1"/>
</dbReference>
<evidence type="ECO:0000256" key="6">
    <source>
        <dbReference type="ARBA" id="ARBA00022989"/>
    </source>
</evidence>
<keyword evidence="10" id="KW-1185">Reference proteome</keyword>
<dbReference type="PANTHER" id="PTHR31586:SF1">
    <property type="entry name" value="CYTOCHROME C OXIDASE ASSEMBLY PROTEIN COX20, MITOCHONDRIAL"/>
    <property type="match status" value="1"/>
</dbReference>
<evidence type="ECO:0000256" key="3">
    <source>
        <dbReference type="ARBA" id="ARBA00017689"/>
    </source>
</evidence>
<evidence type="ECO:0000313" key="10">
    <source>
        <dbReference type="Proteomes" id="UP001152795"/>
    </source>
</evidence>
<dbReference type="InterPro" id="IPR022533">
    <property type="entry name" value="Cox20"/>
</dbReference>
<dbReference type="GO" id="GO:0005743">
    <property type="term" value="C:mitochondrial inner membrane"/>
    <property type="evidence" value="ECO:0007669"/>
    <property type="project" value="UniProtKB-SubCell"/>
</dbReference>
<dbReference type="GO" id="GO:0033617">
    <property type="term" value="P:mitochondrial respiratory chain complex IV assembly"/>
    <property type="evidence" value="ECO:0007669"/>
    <property type="project" value="InterPro"/>
</dbReference>
<comment type="similarity">
    <text evidence="2">Belongs to the COX20 family.</text>
</comment>
<protein>
    <recommendedName>
        <fullName evidence="3">Cytochrome c oxidase assembly protein COX20, mitochondrial</fullName>
    </recommendedName>
</protein>
<keyword evidence="6" id="KW-1133">Transmembrane helix</keyword>
<keyword evidence="4" id="KW-0812">Transmembrane</keyword>
<organism evidence="9 10">
    <name type="scientific">Paramuricea clavata</name>
    <name type="common">Red gorgonian</name>
    <name type="synonym">Violescent sea-whip</name>
    <dbReference type="NCBI Taxonomy" id="317549"/>
    <lineage>
        <taxon>Eukaryota</taxon>
        <taxon>Metazoa</taxon>
        <taxon>Cnidaria</taxon>
        <taxon>Anthozoa</taxon>
        <taxon>Octocorallia</taxon>
        <taxon>Malacalcyonacea</taxon>
        <taxon>Plexauridae</taxon>
        <taxon>Paramuricea</taxon>
    </lineage>
</organism>
<name>A0A7D9HQJ8_PARCT</name>
<accession>A0A7D9HQJ8</accession>
<keyword evidence="5" id="KW-0999">Mitochondrion inner membrane</keyword>
<dbReference type="EMBL" id="CACRXK020001179">
    <property type="protein sequence ID" value="CAB3987465.1"/>
    <property type="molecule type" value="Genomic_DNA"/>
</dbReference>
<sequence>MADRERKSTKWSWDIQKIPCARESLILGISSGLLVGAAVFLKTKVVRKACDYAVGTFAVLSLTSWEICSYQHYRERQKVKEAVGMLNEYERKRSQGLVDGEPTET</sequence>
<evidence type="ECO:0000256" key="1">
    <source>
        <dbReference type="ARBA" id="ARBA00004273"/>
    </source>
</evidence>
<dbReference type="PANTHER" id="PTHR31586">
    <property type="entry name" value="CYTOCHROME C OXIDASE PROTEIN 20"/>
    <property type="match status" value="1"/>
</dbReference>
<comment type="subcellular location">
    <subcellularLocation>
        <location evidence="1">Mitochondrion inner membrane</location>
    </subcellularLocation>
</comment>
<dbReference type="OrthoDB" id="14603at2759"/>
<evidence type="ECO:0000256" key="2">
    <source>
        <dbReference type="ARBA" id="ARBA00009575"/>
    </source>
</evidence>
<evidence type="ECO:0000256" key="7">
    <source>
        <dbReference type="ARBA" id="ARBA00023128"/>
    </source>
</evidence>
<evidence type="ECO:0000256" key="5">
    <source>
        <dbReference type="ARBA" id="ARBA00022792"/>
    </source>
</evidence>
<keyword evidence="8" id="KW-0472">Membrane</keyword>
<proteinExistence type="inferred from homology"/>
<reference evidence="9" key="1">
    <citation type="submission" date="2020-04" db="EMBL/GenBank/DDBJ databases">
        <authorList>
            <person name="Alioto T."/>
            <person name="Alioto T."/>
            <person name="Gomez Garrido J."/>
        </authorList>
    </citation>
    <scope>NUCLEOTIDE SEQUENCE</scope>
    <source>
        <strain evidence="9">A484AB</strain>
    </source>
</reference>